<evidence type="ECO:0000256" key="5">
    <source>
        <dbReference type="ARBA" id="ARBA00023002"/>
    </source>
</evidence>
<sequence length="405" mass="45395">MGKPNIVILGAGYGGLMTAVKLEKMLPAHKATVTLVNKYDYHYQTTWLHEIAAGTLHHDRARIPVKDVINMEKTRFIVDNVIAIKPDEKTIKLESGELSYDILVIALGVEPATYGIPGLDDYAFTIETVNNARLLKEHLEYNFAKYHHEDEKNKGRLNIVVGGGVSGVEYLGELTNRIPDLCDEYDIHKTMIRVINIEQSSTVLPDFDPQLAKYAMSSLESRGVEFITGARLKECKPDHVIYEKAGKHETIPTYTTVWTGGVRTNSIAVNSGFTHNQGEIDICDDMRVSGFEDVFAIDECTGVTEKESDKLYPLTANMAIQQSDIVVHNVKALIQGEEEFTAYKPKRSGTVVSLGHTDATGTILNNRKLFGWKAVMLKKLIDNYYLLRLGGFNQLMRKGKFNIFY</sequence>
<dbReference type="InterPro" id="IPR023753">
    <property type="entry name" value="FAD/NAD-binding_dom"/>
</dbReference>
<dbReference type="PANTHER" id="PTHR42913:SF3">
    <property type="entry name" value="64 KDA MITOCHONDRIAL NADH DEHYDROGENASE (EUROFUNG)"/>
    <property type="match status" value="1"/>
</dbReference>
<evidence type="ECO:0000256" key="2">
    <source>
        <dbReference type="ARBA" id="ARBA00005272"/>
    </source>
</evidence>
<dbReference type="RefSeq" id="WP_382399031.1">
    <property type="nucleotide sequence ID" value="NZ_JBHTNH010000014.1"/>
</dbReference>
<evidence type="ECO:0000256" key="4">
    <source>
        <dbReference type="ARBA" id="ARBA00022827"/>
    </source>
</evidence>
<dbReference type="Proteomes" id="UP001597178">
    <property type="component" value="Unassembled WGS sequence"/>
</dbReference>
<accession>A0ABW3ZT56</accession>
<protein>
    <submittedName>
        <fullName evidence="7">NAD(P)/FAD-dependent oxidoreductase</fullName>
        <ecNumber evidence="7">1.6.5.-</ecNumber>
    </submittedName>
</protein>
<comment type="cofactor">
    <cofactor evidence="1">
        <name>FAD</name>
        <dbReference type="ChEBI" id="CHEBI:57692"/>
    </cofactor>
</comment>
<evidence type="ECO:0000313" key="8">
    <source>
        <dbReference type="Proteomes" id="UP001597178"/>
    </source>
</evidence>
<evidence type="ECO:0000313" key="7">
    <source>
        <dbReference type="EMBL" id="MFD1361449.1"/>
    </source>
</evidence>
<dbReference type="GO" id="GO:0016491">
    <property type="term" value="F:oxidoreductase activity"/>
    <property type="evidence" value="ECO:0007669"/>
    <property type="project" value="UniProtKB-KW"/>
</dbReference>
<organism evidence="7 8">
    <name type="scientific">Lentibacillus salinarum</name>
    <dbReference type="NCBI Taxonomy" id="446820"/>
    <lineage>
        <taxon>Bacteria</taxon>
        <taxon>Bacillati</taxon>
        <taxon>Bacillota</taxon>
        <taxon>Bacilli</taxon>
        <taxon>Bacillales</taxon>
        <taxon>Bacillaceae</taxon>
        <taxon>Lentibacillus</taxon>
    </lineage>
</organism>
<reference evidence="8" key="1">
    <citation type="journal article" date="2019" name="Int. J. Syst. Evol. Microbiol.">
        <title>The Global Catalogue of Microorganisms (GCM) 10K type strain sequencing project: providing services to taxonomists for standard genome sequencing and annotation.</title>
        <authorList>
            <consortium name="The Broad Institute Genomics Platform"/>
            <consortium name="The Broad Institute Genome Sequencing Center for Infectious Disease"/>
            <person name="Wu L."/>
            <person name="Ma J."/>
        </authorList>
    </citation>
    <scope>NUCLEOTIDE SEQUENCE [LARGE SCALE GENOMIC DNA]</scope>
    <source>
        <strain evidence="8">CCUG 54822</strain>
    </source>
</reference>
<keyword evidence="4" id="KW-0274">FAD</keyword>
<dbReference type="PRINTS" id="PR00368">
    <property type="entry name" value="FADPNR"/>
</dbReference>
<evidence type="ECO:0000256" key="1">
    <source>
        <dbReference type="ARBA" id="ARBA00001974"/>
    </source>
</evidence>
<dbReference type="InterPro" id="IPR036188">
    <property type="entry name" value="FAD/NAD-bd_sf"/>
</dbReference>
<keyword evidence="5 7" id="KW-0560">Oxidoreductase</keyword>
<gene>
    <name evidence="7" type="ORF">ACFQ4A_07250</name>
</gene>
<keyword evidence="3" id="KW-0285">Flavoprotein</keyword>
<proteinExistence type="inferred from homology"/>
<dbReference type="InterPro" id="IPR051169">
    <property type="entry name" value="NADH-Q_oxidoreductase"/>
</dbReference>
<comment type="caution">
    <text evidence="7">The sequence shown here is derived from an EMBL/GenBank/DDBJ whole genome shotgun (WGS) entry which is preliminary data.</text>
</comment>
<evidence type="ECO:0000259" key="6">
    <source>
        <dbReference type="Pfam" id="PF07992"/>
    </source>
</evidence>
<dbReference type="Gene3D" id="3.50.50.100">
    <property type="match status" value="1"/>
</dbReference>
<dbReference type="EC" id="1.6.5.-" evidence="7"/>
<keyword evidence="8" id="KW-1185">Reference proteome</keyword>
<evidence type="ECO:0000256" key="3">
    <source>
        <dbReference type="ARBA" id="ARBA00022630"/>
    </source>
</evidence>
<comment type="similarity">
    <text evidence="2">Belongs to the NADH dehydrogenase family.</text>
</comment>
<dbReference type="EMBL" id="JBHTNH010000014">
    <property type="protein sequence ID" value="MFD1361449.1"/>
    <property type="molecule type" value="Genomic_DNA"/>
</dbReference>
<dbReference type="Pfam" id="PF07992">
    <property type="entry name" value="Pyr_redox_2"/>
    <property type="match status" value="1"/>
</dbReference>
<dbReference type="PANTHER" id="PTHR42913">
    <property type="entry name" value="APOPTOSIS-INDUCING FACTOR 1"/>
    <property type="match status" value="1"/>
</dbReference>
<feature type="domain" description="FAD/NAD(P)-binding" evidence="6">
    <location>
        <begin position="5"/>
        <end position="322"/>
    </location>
</feature>
<dbReference type="SUPFAM" id="SSF51905">
    <property type="entry name" value="FAD/NAD(P)-binding domain"/>
    <property type="match status" value="2"/>
</dbReference>
<name>A0ABW3ZT56_9BACI</name>